<organism evidence="7">
    <name type="scientific">Thermocrispum agreste</name>
    <dbReference type="NCBI Taxonomy" id="37925"/>
    <lineage>
        <taxon>Bacteria</taxon>
        <taxon>Bacillati</taxon>
        <taxon>Actinomycetota</taxon>
        <taxon>Actinomycetes</taxon>
        <taxon>Pseudonocardiales</taxon>
        <taxon>Pseudonocardiaceae</taxon>
        <taxon>Thermocrispum</taxon>
    </lineage>
</organism>
<dbReference type="PRINTS" id="PR00598">
    <property type="entry name" value="HTHMARR"/>
</dbReference>
<dbReference type="PANTHER" id="PTHR33164">
    <property type="entry name" value="TRANSCRIPTIONAL REGULATOR, MARR FAMILY"/>
    <property type="match status" value="1"/>
</dbReference>
<dbReference type="GO" id="GO:0006950">
    <property type="term" value="P:response to stress"/>
    <property type="evidence" value="ECO:0007669"/>
    <property type="project" value="TreeGrafter"/>
</dbReference>
<evidence type="ECO:0000256" key="1">
    <source>
        <dbReference type="ARBA" id="ARBA00023015"/>
    </source>
</evidence>
<dbReference type="InterPro" id="IPR036388">
    <property type="entry name" value="WH-like_DNA-bd_sf"/>
</dbReference>
<sequence length="187" mass="20533">MSGTATPTDLSATVTDSTGGMPPEKMVSAERLGDTFSRLIRVLTKAKFRMSSELPEIEPSAFPILAVLHREGPSRTSTIAERVHADVSTISRQTSALVQAGFIERQADPNDGRACLLALTEAGHEIHERVRAVRNRWLATILQHWPDDDVDRLVTLLGRLSDDITRNLAATEPSAERNRASHTERTA</sequence>
<proteinExistence type="predicted"/>
<dbReference type="SMART" id="SM00347">
    <property type="entry name" value="HTH_MARR"/>
    <property type="match status" value="1"/>
</dbReference>
<dbReference type="InterPro" id="IPR036390">
    <property type="entry name" value="WH_DNA-bd_sf"/>
</dbReference>
<name>A0A2W4L3B7_9PSEU</name>
<dbReference type="Proteomes" id="UP000249324">
    <property type="component" value="Unassembled WGS sequence"/>
</dbReference>
<evidence type="ECO:0000313" key="7">
    <source>
        <dbReference type="EMBL" id="PZM90076.1"/>
    </source>
</evidence>
<keyword evidence="1" id="KW-0805">Transcription regulation</keyword>
<keyword evidence="2" id="KW-0238">DNA-binding</keyword>
<reference evidence="6" key="1">
    <citation type="submission" date="2018-05" db="EMBL/GenBank/DDBJ databases">
        <authorList>
            <person name="Moura L."/>
            <person name="Setubal J.C."/>
        </authorList>
    </citation>
    <scope>NUCLEOTIDE SEQUENCE</scope>
    <source>
        <strain evidence="6">ZC4RG45</strain>
    </source>
</reference>
<feature type="compositionally biased region" description="Polar residues" evidence="4">
    <location>
        <begin position="1"/>
        <end position="18"/>
    </location>
</feature>
<reference evidence="7" key="2">
    <citation type="submission" date="2018-05" db="EMBL/GenBank/DDBJ databases">
        <authorList>
            <person name="Lanie J.A."/>
            <person name="Ng W.-L."/>
            <person name="Kazmierczak K.M."/>
            <person name="Andrzejewski T.M."/>
            <person name="Davidsen T.M."/>
            <person name="Wayne K.J."/>
            <person name="Tettelin H."/>
            <person name="Glass J.I."/>
            <person name="Rusch D."/>
            <person name="Podicherti R."/>
            <person name="Tsui H.-C.T."/>
            <person name="Winkler M.E."/>
        </authorList>
    </citation>
    <scope>NUCLEOTIDE SEQUENCE</scope>
    <source>
        <strain evidence="7">ZC4RG45</strain>
    </source>
</reference>
<evidence type="ECO:0000313" key="8">
    <source>
        <dbReference type="Proteomes" id="UP000249324"/>
    </source>
</evidence>
<dbReference type="PROSITE" id="PS50995">
    <property type="entry name" value="HTH_MARR_2"/>
    <property type="match status" value="1"/>
</dbReference>
<evidence type="ECO:0000313" key="6">
    <source>
        <dbReference type="EMBL" id="MFO7192653.1"/>
    </source>
</evidence>
<dbReference type="EMBL" id="QGUI02000117">
    <property type="protein sequence ID" value="MFO7192653.1"/>
    <property type="molecule type" value="Genomic_DNA"/>
</dbReference>
<evidence type="ECO:0000259" key="5">
    <source>
        <dbReference type="PROSITE" id="PS50995"/>
    </source>
</evidence>
<dbReference type="SUPFAM" id="SSF46785">
    <property type="entry name" value="Winged helix' DNA-binding domain"/>
    <property type="match status" value="1"/>
</dbReference>
<dbReference type="PANTHER" id="PTHR33164:SF57">
    <property type="entry name" value="MARR-FAMILY TRANSCRIPTIONAL REGULATOR"/>
    <property type="match status" value="1"/>
</dbReference>
<gene>
    <name evidence="6" type="ORF">DIU77_010475</name>
    <name evidence="7" type="ORF">DIU77_18360</name>
</gene>
<dbReference type="EMBL" id="QGUI01000898">
    <property type="protein sequence ID" value="PZM90076.1"/>
    <property type="molecule type" value="Genomic_DNA"/>
</dbReference>
<accession>A0A2W4L3B7</accession>
<evidence type="ECO:0000256" key="3">
    <source>
        <dbReference type="ARBA" id="ARBA00023163"/>
    </source>
</evidence>
<feature type="region of interest" description="Disordered" evidence="4">
    <location>
        <begin position="168"/>
        <end position="187"/>
    </location>
</feature>
<dbReference type="GO" id="GO:0003700">
    <property type="term" value="F:DNA-binding transcription factor activity"/>
    <property type="evidence" value="ECO:0007669"/>
    <property type="project" value="InterPro"/>
</dbReference>
<dbReference type="GO" id="GO:0003677">
    <property type="term" value="F:DNA binding"/>
    <property type="evidence" value="ECO:0007669"/>
    <property type="project" value="UniProtKB-KW"/>
</dbReference>
<dbReference type="InterPro" id="IPR039422">
    <property type="entry name" value="MarR/SlyA-like"/>
</dbReference>
<feature type="region of interest" description="Disordered" evidence="4">
    <location>
        <begin position="1"/>
        <end position="23"/>
    </location>
</feature>
<reference evidence="6 8" key="3">
    <citation type="journal article" date="2021" name="BMC Genomics">
        <title>Genome-resolved metagenome and metatranscriptome analyses of thermophilic composting reveal key bacterial players and their metabolic interactions.</title>
        <authorList>
            <person name="Braga L.P.P."/>
            <person name="Pereira R.V."/>
            <person name="Martins L.F."/>
            <person name="Moura L.M.S."/>
            <person name="Sanchez F.B."/>
            <person name="Patane J.S.L."/>
            <person name="da Silva A.M."/>
            <person name="Setubal J.C."/>
        </authorList>
    </citation>
    <scope>NUCLEOTIDE SEQUENCE [LARGE SCALE GENOMIC DNA]</scope>
    <source>
        <strain evidence="6">ZC4RG45</strain>
    </source>
</reference>
<dbReference type="PROSITE" id="PS01117">
    <property type="entry name" value="HTH_MARR_1"/>
    <property type="match status" value="1"/>
</dbReference>
<dbReference type="InterPro" id="IPR023187">
    <property type="entry name" value="Tscrpt_reg_MarR-type_CS"/>
</dbReference>
<dbReference type="Gene3D" id="1.10.10.10">
    <property type="entry name" value="Winged helix-like DNA-binding domain superfamily/Winged helix DNA-binding domain"/>
    <property type="match status" value="1"/>
</dbReference>
<feature type="compositionally biased region" description="Basic and acidic residues" evidence="4">
    <location>
        <begin position="174"/>
        <end position="187"/>
    </location>
</feature>
<evidence type="ECO:0000256" key="4">
    <source>
        <dbReference type="SAM" id="MobiDB-lite"/>
    </source>
</evidence>
<comment type="caution">
    <text evidence="7">The sequence shown here is derived from an EMBL/GenBank/DDBJ whole genome shotgun (WGS) entry which is preliminary data.</text>
</comment>
<keyword evidence="3" id="KW-0804">Transcription</keyword>
<dbReference type="STRING" id="1111738.GCA_000427905_03767"/>
<evidence type="ECO:0000256" key="2">
    <source>
        <dbReference type="ARBA" id="ARBA00023125"/>
    </source>
</evidence>
<feature type="domain" description="HTH marR-type" evidence="5">
    <location>
        <begin position="29"/>
        <end position="162"/>
    </location>
</feature>
<dbReference type="InterPro" id="IPR000835">
    <property type="entry name" value="HTH_MarR-typ"/>
</dbReference>
<dbReference type="AlphaFoldDB" id="A0A2W4L3B7"/>
<reference evidence="6" key="4">
    <citation type="submission" date="2023-08" db="EMBL/GenBank/DDBJ databases">
        <authorList>
            <person name="Guima S.E.S."/>
            <person name="Martins L.F."/>
            <person name="Silva A.M."/>
            <person name="Setubal J.C."/>
        </authorList>
    </citation>
    <scope>NUCLEOTIDE SEQUENCE</scope>
    <source>
        <strain evidence="6">ZC4RG45</strain>
    </source>
</reference>
<protein>
    <submittedName>
        <fullName evidence="7">MarR family transcriptional regulator</fullName>
    </submittedName>
</protein>
<dbReference type="Pfam" id="PF01047">
    <property type="entry name" value="MarR"/>
    <property type="match status" value="1"/>
</dbReference>